<name>A0A8E5HYV1_USTVR</name>
<dbReference type="AlphaFoldDB" id="A0A8E5HYV1"/>
<keyword evidence="1" id="KW-0812">Transmembrane</keyword>
<keyword evidence="1" id="KW-1133">Transmembrane helix</keyword>
<protein>
    <submittedName>
        <fullName evidence="2">Uncharacterized protein</fullName>
    </submittedName>
</protein>
<dbReference type="Proteomes" id="UP000027002">
    <property type="component" value="Chromosome 7"/>
</dbReference>
<dbReference type="GeneID" id="66069074"/>
<dbReference type="RefSeq" id="XP_043001729.1">
    <property type="nucleotide sequence ID" value="XM_043145794.1"/>
</dbReference>
<keyword evidence="3" id="KW-1185">Reference proteome</keyword>
<keyword evidence="1" id="KW-0472">Membrane</keyword>
<gene>
    <name evidence="2" type="ORF">UV8b_08297</name>
</gene>
<reference evidence="2" key="1">
    <citation type="submission" date="2020-03" db="EMBL/GenBank/DDBJ databases">
        <title>A mixture of massive structural variations and highly conserved coding sequences in Ustilaginoidea virens genome.</title>
        <authorList>
            <person name="Zhang K."/>
            <person name="Zhao Z."/>
            <person name="Zhang Z."/>
            <person name="Li Y."/>
            <person name="Hsiang T."/>
            <person name="Sun W."/>
        </authorList>
    </citation>
    <scope>NUCLEOTIDE SEQUENCE</scope>
    <source>
        <strain evidence="2">UV-8b</strain>
    </source>
</reference>
<dbReference type="KEGG" id="uvi:66069074"/>
<evidence type="ECO:0000313" key="3">
    <source>
        <dbReference type="Proteomes" id="UP000027002"/>
    </source>
</evidence>
<accession>A0A8E5HYV1</accession>
<organism evidence="2 3">
    <name type="scientific">Ustilaginoidea virens</name>
    <name type="common">Rice false smut fungus</name>
    <name type="synonym">Villosiclava virens</name>
    <dbReference type="NCBI Taxonomy" id="1159556"/>
    <lineage>
        <taxon>Eukaryota</taxon>
        <taxon>Fungi</taxon>
        <taxon>Dikarya</taxon>
        <taxon>Ascomycota</taxon>
        <taxon>Pezizomycotina</taxon>
        <taxon>Sordariomycetes</taxon>
        <taxon>Hypocreomycetidae</taxon>
        <taxon>Hypocreales</taxon>
        <taxon>Clavicipitaceae</taxon>
        <taxon>Ustilaginoidea</taxon>
    </lineage>
</organism>
<proteinExistence type="predicted"/>
<dbReference type="EMBL" id="CP072759">
    <property type="protein sequence ID" value="QUC24056.1"/>
    <property type="molecule type" value="Genomic_DNA"/>
</dbReference>
<feature type="transmembrane region" description="Helical" evidence="1">
    <location>
        <begin position="44"/>
        <end position="65"/>
    </location>
</feature>
<evidence type="ECO:0000313" key="2">
    <source>
        <dbReference type="EMBL" id="QUC24056.1"/>
    </source>
</evidence>
<evidence type="ECO:0000256" key="1">
    <source>
        <dbReference type="SAM" id="Phobius"/>
    </source>
</evidence>
<sequence>MSGKLMSGRLERVDRKQPHDGIAAKTEGVYCILEVAGAWPGGPIALRIVATIAATIAIVILSCAAGA</sequence>